<protein>
    <submittedName>
        <fullName evidence="1">Uncharacterized protein</fullName>
    </submittedName>
</protein>
<proteinExistence type="predicted"/>
<organism evidence="1 2">
    <name type="scientific">Parasponia andersonii</name>
    <name type="common">Sponia andersonii</name>
    <dbReference type="NCBI Taxonomy" id="3476"/>
    <lineage>
        <taxon>Eukaryota</taxon>
        <taxon>Viridiplantae</taxon>
        <taxon>Streptophyta</taxon>
        <taxon>Embryophyta</taxon>
        <taxon>Tracheophyta</taxon>
        <taxon>Spermatophyta</taxon>
        <taxon>Magnoliopsida</taxon>
        <taxon>eudicotyledons</taxon>
        <taxon>Gunneridae</taxon>
        <taxon>Pentapetalae</taxon>
        <taxon>rosids</taxon>
        <taxon>fabids</taxon>
        <taxon>Rosales</taxon>
        <taxon>Cannabaceae</taxon>
        <taxon>Parasponia</taxon>
    </lineage>
</organism>
<evidence type="ECO:0000313" key="2">
    <source>
        <dbReference type="Proteomes" id="UP000237105"/>
    </source>
</evidence>
<gene>
    <name evidence="1" type="ORF">PanWU01x14_023700</name>
</gene>
<dbReference type="AlphaFoldDB" id="A0A2P5DXN2"/>
<reference evidence="2" key="1">
    <citation type="submission" date="2016-06" db="EMBL/GenBank/DDBJ databases">
        <title>Parallel loss of symbiosis genes in relatives of nitrogen-fixing non-legume Parasponia.</title>
        <authorList>
            <person name="Van Velzen R."/>
            <person name="Holmer R."/>
            <person name="Bu F."/>
            <person name="Rutten L."/>
            <person name="Van Zeijl A."/>
            <person name="Liu W."/>
            <person name="Santuari L."/>
            <person name="Cao Q."/>
            <person name="Sharma T."/>
            <person name="Shen D."/>
            <person name="Roswanjaya Y."/>
            <person name="Wardhani T."/>
            <person name="Kalhor M.S."/>
            <person name="Jansen J."/>
            <person name="Van den Hoogen J."/>
            <person name="Gungor B."/>
            <person name="Hartog M."/>
            <person name="Hontelez J."/>
            <person name="Verver J."/>
            <person name="Yang W.-C."/>
            <person name="Schijlen E."/>
            <person name="Repin R."/>
            <person name="Schilthuizen M."/>
            <person name="Schranz E."/>
            <person name="Heidstra R."/>
            <person name="Miyata K."/>
            <person name="Fedorova E."/>
            <person name="Kohlen W."/>
            <person name="Bisseling T."/>
            <person name="Smit S."/>
            <person name="Geurts R."/>
        </authorList>
    </citation>
    <scope>NUCLEOTIDE SEQUENCE [LARGE SCALE GENOMIC DNA]</scope>
    <source>
        <strain evidence="2">cv. WU1-14</strain>
    </source>
</reference>
<dbReference type="EMBL" id="JXTB01000011">
    <property type="protein sequence ID" value="PON78016.1"/>
    <property type="molecule type" value="Genomic_DNA"/>
</dbReference>
<comment type="caution">
    <text evidence="1">The sequence shown here is derived from an EMBL/GenBank/DDBJ whole genome shotgun (WGS) entry which is preliminary data.</text>
</comment>
<dbReference type="Proteomes" id="UP000237105">
    <property type="component" value="Unassembled WGS sequence"/>
</dbReference>
<evidence type="ECO:0000313" key="1">
    <source>
        <dbReference type="EMBL" id="PON78016.1"/>
    </source>
</evidence>
<keyword evidence="2" id="KW-1185">Reference proteome</keyword>
<feature type="non-terminal residue" evidence="1">
    <location>
        <position position="1"/>
    </location>
</feature>
<name>A0A2P5DXN2_PARAD</name>
<accession>A0A2P5DXN2</accession>
<sequence length="116" mass="13692">SHLDAGHDIKTYNSHGYWVRIFTSKYKKMVNKMSNEKSRQVKRTKLEKNTHETIHKYFTAKEERNKSANFYTSYTFILPPKTESKAIQRQASTSSFLEFMRPRIPALLLFSVDRAL</sequence>